<reference evidence="5 6" key="1">
    <citation type="journal article" date="2010" name="Int. J. Syst. Evol. Microbiol.">
        <title>Vagococcus penaei sp. nov., isolated from spoilage microbiota of cooked shrimp (Penaeus vannamei).</title>
        <authorList>
            <person name="Jaffres E."/>
            <person name="Prevost H."/>
            <person name="Rossero A."/>
            <person name="Joffraud J.J."/>
            <person name="Dousset X."/>
        </authorList>
    </citation>
    <scope>NUCLEOTIDE SEQUENCE [LARGE SCALE GENOMIC DNA]</scope>
    <source>
        <strain evidence="5 6">CD276</strain>
    </source>
</reference>
<dbReference type="STRING" id="633807.BW732_08815"/>
<proteinExistence type="inferred from homology"/>
<keyword evidence="6" id="KW-1185">Reference proteome</keyword>
<evidence type="ECO:0000256" key="4">
    <source>
        <dbReference type="HAMAP-Rule" id="MF_00745"/>
    </source>
</evidence>
<keyword evidence="3 4" id="KW-0862">Zinc</keyword>
<organism evidence="5 6">
    <name type="scientific">Vagococcus penaei</name>
    <dbReference type="NCBI Taxonomy" id="633807"/>
    <lineage>
        <taxon>Bacteria</taxon>
        <taxon>Bacillati</taxon>
        <taxon>Bacillota</taxon>
        <taxon>Bacilli</taxon>
        <taxon>Lactobacillales</taxon>
        <taxon>Enterococcaceae</taxon>
        <taxon>Vagococcus</taxon>
    </lineage>
</organism>
<dbReference type="KEGG" id="vpi:BW732_08815"/>
<comment type="similarity">
    <text evidence="4">Belongs to the SprT family.</text>
</comment>
<sequence length="149" mass="17519">MALLTTEELQKLVEETSLEYFHQPFKHQAVFNSRLKTTGGRYHLTDHHLDFNPKVYEKYGLSELIGVIKHELCHYHLHLAGKGYQHRDTDFRKLLKQTGSPRFVKSLVNESEQKIYVYSCQKCAKIIKRRRRVNVKKYGCLCGGRLKLI</sequence>
<feature type="binding site" evidence="4">
    <location>
        <position position="74"/>
    </location>
    <ligand>
        <name>Zn(2+)</name>
        <dbReference type="ChEBI" id="CHEBI:29105"/>
    </ligand>
</feature>
<accession>A0A1Q2D7P9</accession>
<dbReference type="NCBIfam" id="NF003339">
    <property type="entry name" value="PRK04351.1"/>
    <property type="match status" value="1"/>
</dbReference>
<dbReference type="InterPro" id="IPR023524">
    <property type="entry name" value="Uncharacterised_SprT-like"/>
</dbReference>
<feature type="binding site" evidence="4">
    <location>
        <position position="70"/>
    </location>
    <ligand>
        <name>Zn(2+)</name>
        <dbReference type="ChEBI" id="CHEBI:29105"/>
    </ligand>
</feature>
<evidence type="ECO:0000256" key="2">
    <source>
        <dbReference type="ARBA" id="ARBA00022723"/>
    </source>
</evidence>
<dbReference type="GO" id="GO:0006950">
    <property type="term" value="P:response to stress"/>
    <property type="evidence" value="ECO:0007669"/>
    <property type="project" value="UniProtKB-ARBA"/>
</dbReference>
<evidence type="ECO:0000313" key="6">
    <source>
        <dbReference type="Proteomes" id="UP000188246"/>
    </source>
</evidence>
<name>A0A1Q2D7P9_9ENTE</name>
<evidence type="ECO:0000256" key="3">
    <source>
        <dbReference type="ARBA" id="ARBA00022833"/>
    </source>
</evidence>
<dbReference type="Pfam" id="PF10263">
    <property type="entry name" value="SprT-like"/>
    <property type="match status" value="1"/>
</dbReference>
<dbReference type="Proteomes" id="UP000188246">
    <property type="component" value="Chromosome"/>
</dbReference>
<gene>
    <name evidence="5" type="ORF">BW732_08815</name>
</gene>
<dbReference type="GO" id="GO:0005737">
    <property type="term" value="C:cytoplasm"/>
    <property type="evidence" value="ECO:0007669"/>
    <property type="project" value="UniProtKB-SubCell"/>
</dbReference>
<evidence type="ECO:0000256" key="1">
    <source>
        <dbReference type="ARBA" id="ARBA00022490"/>
    </source>
</evidence>
<comment type="subcellular location">
    <subcellularLocation>
        <location evidence="4">Cytoplasm</location>
    </subcellularLocation>
</comment>
<dbReference type="HAMAP" id="MF_00745">
    <property type="entry name" value="SprT_like"/>
    <property type="match status" value="1"/>
</dbReference>
<protein>
    <recommendedName>
        <fullName evidence="4">Protein SprT-like</fullName>
    </recommendedName>
</protein>
<dbReference type="EMBL" id="CP019609">
    <property type="protein sequence ID" value="AQP54313.1"/>
    <property type="molecule type" value="Genomic_DNA"/>
</dbReference>
<dbReference type="SMART" id="SM00731">
    <property type="entry name" value="SprT"/>
    <property type="match status" value="1"/>
</dbReference>
<keyword evidence="2 4" id="KW-0479">Metal-binding</keyword>
<dbReference type="GO" id="GO:0008270">
    <property type="term" value="F:zinc ion binding"/>
    <property type="evidence" value="ECO:0007669"/>
    <property type="project" value="UniProtKB-UniRule"/>
</dbReference>
<evidence type="ECO:0000313" key="5">
    <source>
        <dbReference type="EMBL" id="AQP54313.1"/>
    </source>
</evidence>
<dbReference type="InterPro" id="IPR006640">
    <property type="entry name" value="SprT-like_domain"/>
</dbReference>
<comment type="cofactor">
    <cofactor evidence="4">
        <name>Zn(2+)</name>
        <dbReference type="ChEBI" id="CHEBI:29105"/>
    </cofactor>
    <text evidence="4">Binds 1 zinc ion.</text>
</comment>
<feature type="active site" evidence="4">
    <location>
        <position position="71"/>
    </location>
</feature>
<keyword evidence="1 4" id="KW-0963">Cytoplasm</keyword>
<dbReference type="AlphaFoldDB" id="A0A1Q2D7P9"/>